<dbReference type="PRINTS" id="PR00359">
    <property type="entry name" value="BP450"/>
</dbReference>
<keyword evidence="4" id="KW-1185">Reference proteome</keyword>
<gene>
    <name evidence="3" type="ORF">EAS64_27420</name>
</gene>
<evidence type="ECO:0000256" key="1">
    <source>
        <dbReference type="ARBA" id="ARBA00010617"/>
    </source>
</evidence>
<name>A0A6P2BTT7_9ACTN</name>
<protein>
    <submittedName>
        <fullName evidence="3">Cytochrome P450</fullName>
    </submittedName>
</protein>
<comment type="caution">
    <text evidence="3">The sequence shown here is derived from an EMBL/GenBank/DDBJ whole genome shotgun (WGS) entry which is preliminary data.</text>
</comment>
<evidence type="ECO:0000256" key="2">
    <source>
        <dbReference type="RuleBase" id="RU000461"/>
    </source>
</evidence>
<reference evidence="3 4" key="1">
    <citation type="submission" date="2018-11" db="EMBL/GenBank/DDBJ databases">
        <title>Trebonia kvetii gen.nov., sp.nov., a novel acidophilic actinobacterium, and proposal of the new actinobacterial family Treboniaceae fam. nov.</title>
        <authorList>
            <person name="Rapoport D."/>
            <person name="Sagova-Mareckova M."/>
            <person name="Sedlacek I."/>
            <person name="Provaznik J."/>
            <person name="Kralova S."/>
            <person name="Pavlinic D."/>
            <person name="Benes V."/>
            <person name="Kopecky J."/>
        </authorList>
    </citation>
    <scope>NUCLEOTIDE SEQUENCE [LARGE SCALE GENOMIC DNA]</scope>
    <source>
        <strain evidence="3 4">15Tr583</strain>
    </source>
</reference>
<keyword evidence="2" id="KW-0408">Iron</keyword>
<dbReference type="Gene3D" id="1.10.630.10">
    <property type="entry name" value="Cytochrome P450"/>
    <property type="match status" value="1"/>
</dbReference>
<comment type="similarity">
    <text evidence="1 2">Belongs to the cytochrome P450 family.</text>
</comment>
<dbReference type="SUPFAM" id="SSF48264">
    <property type="entry name" value="Cytochrome P450"/>
    <property type="match status" value="1"/>
</dbReference>
<dbReference type="PANTHER" id="PTHR46696:SF4">
    <property type="entry name" value="BIOTIN BIOSYNTHESIS CYTOCHROME P450"/>
    <property type="match status" value="1"/>
</dbReference>
<dbReference type="InterPro" id="IPR002397">
    <property type="entry name" value="Cyt_P450_B"/>
</dbReference>
<dbReference type="RefSeq" id="WP_145857612.1">
    <property type="nucleotide sequence ID" value="NZ_RPFW01000005.1"/>
</dbReference>
<sequence length="431" mass="48241">MDIDGIDYTDPSLATDPYRHLDYLAANRPVYREPRHGVVMVTGHEEAITVLKSPDLFSSATLIAGPDPWSLLPERPDGDDITEFVNAHRQYLPQNDQIVTADPPVHTAQRALLMGLITPKRLKENEEFIWRLTDRQLDYILPRGTAELMADYAQPYTLLIIADLLGVPEEDHEMLLARRGMAQMPGTRPGVVSEHKPAPATSGHNTLEIFYDYFSEKIAERREQPLNDVLTGMAQALFPDGSVPEPIEVARIASNLFAAGQETTVRLIATALRRIAEEPQTQAELRANRDLVPRFVEEVLRTEGPILGEYRLAIKTTELGGVHIPAGTQIFLSNGAANRDPRQFECPAEFRATRENVRRHIAFGHGVHTCPGAPLARSETRITIERLLDRTADIRINEAAHGPAGSRHYDYLKTHMFHGIATLHLDFTVRD</sequence>
<dbReference type="InterPro" id="IPR001128">
    <property type="entry name" value="Cyt_P450"/>
</dbReference>
<evidence type="ECO:0000313" key="3">
    <source>
        <dbReference type="EMBL" id="TVZ02519.1"/>
    </source>
</evidence>
<accession>A0A6P2BTT7</accession>
<keyword evidence="2" id="KW-0503">Monooxygenase</keyword>
<dbReference type="OrthoDB" id="502624at2"/>
<dbReference type="GO" id="GO:0008395">
    <property type="term" value="F:steroid hydroxylase activity"/>
    <property type="evidence" value="ECO:0007669"/>
    <property type="project" value="TreeGrafter"/>
</dbReference>
<keyword evidence="2" id="KW-0479">Metal-binding</keyword>
<dbReference type="PANTHER" id="PTHR46696">
    <property type="entry name" value="P450, PUTATIVE (EUROFUNG)-RELATED"/>
    <property type="match status" value="1"/>
</dbReference>
<dbReference type="PROSITE" id="PS00086">
    <property type="entry name" value="CYTOCHROME_P450"/>
    <property type="match status" value="1"/>
</dbReference>
<organism evidence="3 4">
    <name type="scientific">Trebonia kvetii</name>
    <dbReference type="NCBI Taxonomy" id="2480626"/>
    <lineage>
        <taxon>Bacteria</taxon>
        <taxon>Bacillati</taxon>
        <taxon>Actinomycetota</taxon>
        <taxon>Actinomycetes</taxon>
        <taxon>Streptosporangiales</taxon>
        <taxon>Treboniaceae</taxon>
        <taxon>Trebonia</taxon>
    </lineage>
</organism>
<dbReference type="EMBL" id="RPFW01000005">
    <property type="protein sequence ID" value="TVZ02519.1"/>
    <property type="molecule type" value="Genomic_DNA"/>
</dbReference>
<dbReference type="GO" id="GO:0020037">
    <property type="term" value="F:heme binding"/>
    <property type="evidence" value="ECO:0007669"/>
    <property type="project" value="InterPro"/>
</dbReference>
<dbReference type="Pfam" id="PF00067">
    <property type="entry name" value="p450"/>
    <property type="match status" value="1"/>
</dbReference>
<dbReference type="GO" id="GO:0005506">
    <property type="term" value="F:iron ion binding"/>
    <property type="evidence" value="ECO:0007669"/>
    <property type="project" value="InterPro"/>
</dbReference>
<dbReference type="InterPro" id="IPR017972">
    <property type="entry name" value="Cyt_P450_CS"/>
</dbReference>
<dbReference type="GO" id="GO:0036199">
    <property type="term" value="F:cholest-4-en-3-one 26-monooxygenase activity"/>
    <property type="evidence" value="ECO:0007669"/>
    <property type="project" value="TreeGrafter"/>
</dbReference>
<dbReference type="InterPro" id="IPR036396">
    <property type="entry name" value="Cyt_P450_sf"/>
</dbReference>
<keyword evidence="2" id="KW-0349">Heme</keyword>
<evidence type="ECO:0000313" key="4">
    <source>
        <dbReference type="Proteomes" id="UP000460272"/>
    </source>
</evidence>
<proteinExistence type="inferred from homology"/>
<keyword evidence="2" id="KW-0560">Oxidoreductase</keyword>
<dbReference type="AlphaFoldDB" id="A0A6P2BTT7"/>
<dbReference type="GO" id="GO:0006707">
    <property type="term" value="P:cholesterol catabolic process"/>
    <property type="evidence" value="ECO:0007669"/>
    <property type="project" value="TreeGrafter"/>
</dbReference>
<dbReference type="Proteomes" id="UP000460272">
    <property type="component" value="Unassembled WGS sequence"/>
</dbReference>